<dbReference type="InterPro" id="IPR006571">
    <property type="entry name" value="TLDc_dom"/>
</dbReference>
<dbReference type="Pfam" id="PF08238">
    <property type="entry name" value="Sel1"/>
    <property type="match status" value="2"/>
</dbReference>
<dbReference type="Pfam" id="PF07534">
    <property type="entry name" value="TLD"/>
    <property type="match status" value="1"/>
</dbReference>
<dbReference type="STRING" id="44941.A0A397V2Q4"/>
<dbReference type="Proteomes" id="UP000266673">
    <property type="component" value="Unassembled WGS sequence"/>
</dbReference>
<evidence type="ECO:0000313" key="2">
    <source>
        <dbReference type="EMBL" id="RIB14213.1"/>
    </source>
</evidence>
<dbReference type="OrthoDB" id="272077at2759"/>
<dbReference type="InterPro" id="IPR006597">
    <property type="entry name" value="Sel1-like"/>
</dbReference>
<reference evidence="2 3" key="1">
    <citation type="submission" date="2018-06" db="EMBL/GenBank/DDBJ databases">
        <title>Comparative genomics reveals the genomic features of Rhizophagus irregularis, R. cerebriforme, R. diaphanum and Gigaspora rosea, and their symbiotic lifestyle signature.</title>
        <authorList>
            <person name="Morin E."/>
            <person name="San Clemente H."/>
            <person name="Chen E.C.H."/>
            <person name="De La Providencia I."/>
            <person name="Hainaut M."/>
            <person name="Kuo A."/>
            <person name="Kohler A."/>
            <person name="Murat C."/>
            <person name="Tang N."/>
            <person name="Roy S."/>
            <person name="Loubradou J."/>
            <person name="Henrissat B."/>
            <person name="Grigoriev I.V."/>
            <person name="Corradi N."/>
            <person name="Roux C."/>
            <person name="Martin F.M."/>
        </authorList>
    </citation>
    <scope>NUCLEOTIDE SEQUENCE [LARGE SCALE GENOMIC DNA]</scope>
    <source>
        <strain evidence="2 3">DAOM 194757</strain>
    </source>
</reference>
<organism evidence="2 3">
    <name type="scientific">Gigaspora rosea</name>
    <dbReference type="NCBI Taxonomy" id="44941"/>
    <lineage>
        <taxon>Eukaryota</taxon>
        <taxon>Fungi</taxon>
        <taxon>Fungi incertae sedis</taxon>
        <taxon>Mucoromycota</taxon>
        <taxon>Glomeromycotina</taxon>
        <taxon>Glomeromycetes</taxon>
        <taxon>Diversisporales</taxon>
        <taxon>Gigasporaceae</taxon>
        <taxon>Gigaspora</taxon>
    </lineage>
</organism>
<comment type="caution">
    <text evidence="2">The sequence shown here is derived from an EMBL/GenBank/DDBJ whole genome shotgun (WGS) entry which is preliminary data.</text>
</comment>
<dbReference type="PROSITE" id="PS51886">
    <property type="entry name" value="TLDC"/>
    <property type="match status" value="1"/>
</dbReference>
<dbReference type="SMART" id="SM00671">
    <property type="entry name" value="SEL1"/>
    <property type="match status" value="2"/>
</dbReference>
<evidence type="ECO:0000313" key="3">
    <source>
        <dbReference type="Proteomes" id="UP000266673"/>
    </source>
</evidence>
<feature type="non-terminal residue" evidence="2">
    <location>
        <position position="300"/>
    </location>
</feature>
<dbReference type="EMBL" id="QKWP01000852">
    <property type="protein sequence ID" value="RIB14213.1"/>
    <property type="molecule type" value="Genomic_DNA"/>
</dbReference>
<protein>
    <recommendedName>
        <fullName evidence="1">TLDc domain-containing protein</fullName>
    </recommendedName>
</protein>
<dbReference type="Gene3D" id="1.25.40.10">
    <property type="entry name" value="Tetratricopeptide repeat domain"/>
    <property type="match status" value="1"/>
</dbReference>
<evidence type="ECO:0000259" key="1">
    <source>
        <dbReference type="PROSITE" id="PS51886"/>
    </source>
</evidence>
<dbReference type="InterPro" id="IPR011990">
    <property type="entry name" value="TPR-like_helical_dom_sf"/>
</dbReference>
<sequence length="300" mass="33989">MRFMNPNNPVSSEILPLRMILTPNLSPRITTIIDEAHAIQIASWIDKKPENYSVTNNPYGFKLLLRGSRDGFTADTFWNSCDKKSNTVIVMKVKGTDEILGGYNSIAWDKFADDRKNCNKNFIFSLKNGNIKNSILSNVINPKHAICCYNLNPGFGFGLRMREISAKLVLTKKTVIKETINTVKLSDDISQITDNFNQLSFNSHQKSTDMNDPDGMYKLGYCYEYGIGTEKDENQAFKYYKKSADMNNPKGIYQVGYCYYLGIGVEIDKHKAFTYYLKSAEAGNSMGIWKTAICYLYGIG</sequence>
<dbReference type="PANTHER" id="PTHR43628">
    <property type="entry name" value="ACTIVATOR OF C KINASE PROTEIN 1-RELATED"/>
    <property type="match status" value="1"/>
</dbReference>
<dbReference type="AlphaFoldDB" id="A0A397V2Q4"/>
<proteinExistence type="predicted"/>
<dbReference type="SUPFAM" id="SSF81901">
    <property type="entry name" value="HCP-like"/>
    <property type="match status" value="1"/>
</dbReference>
<gene>
    <name evidence="2" type="ORF">C2G38_2195749</name>
</gene>
<name>A0A397V2Q4_9GLOM</name>
<dbReference type="PANTHER" id="PTHR43628:SF1">
    <property type="entry name" value="CHITIN SYNTHASE REGULATORY FACTOR 2-RELATED"/>
    <property type="match status" value="1"/>
</dbReference>
<keyword evidence="3" id="KW-1185">Reference proteome</keyword>
<feature type="domain" description="TLDc" evidence="1">
    <location>
        <begin position="31"/>
        <end position="179"/>
    </location>
</feature>
<accession>A0A397V2Q4</accession>
<dbReference type="InterPro" id="IPR052945">
    <property type="entry name" value="Mitotic_Regulator"/>
</dbReference>